<organism evidence="1 2">
    <name type="scientific">Escherichia phage kaaroe</name>
    <dbReference type="NCBI Taxonomy" id="2696412"/>
    <lineage>
        <taxon>Viruses</taxon>
        <taxon>Duplodnaviria</taxon>
        <taxon>Heunggongvirae</taxon>
        <taxon>Uroviricota</taxon>
        <taxon>Caudoviricetes</taxon>
        <taxon>Pantevenvirales</taxon>
        <taxon>Straboviridae</taxon>
        <taxon>Krischvirus</taxon>
        <taxon>Krischvirus RB49</taxon>
    </lineage>
</organism>
<sequence>MINPVAAALASEETLKYMVEHAAKKGEIVAADEIVETMLRDPKGNTAKFFR</sequence>
<accession>A0A6B9WN79</accession>
<reference evidence="2" key="1">
    <citation type="submission" date="2019-12" db="EMBL/GenBank/DDBJ databases">
        <authorList>
            <person name="Olsen N.S."/>
            <person name="Junco L.M.F."/>
            <person name="Kot W."/>
            <person name="Hansen L.H."/>
        </authorList>
    </citation>
    <scope>NUCLEOTIDE SEQUENCE [LARGE SCALE GENOMIC DNA]</scope>
</reference>
<evidence type="ECO:0000313" key="2">
    <source>
        <dbReference type="Proteomes" id="UP000464327"/>
    </source>
</evidence>
<name>A0A6B9WN79_9CAUD</name>
<evidence type="ECO:0000313" key="1">
    <source>
        <dbReference type="EMBL" id="QHR66126.1"/>
    </source>
</evidence>
<proteinExistence type="predicted"/>
<dbReference type="Proteomes" id="UP000464327">
    <property type="component" value="Segment"/>
</dbReference>
<dbReference type="EMBL" id="MN850574">
    <property type="protein sequence ID" value="QHR66126.1"/>
    <property type="molecule type" value="Genomic_DNA"/>
</dbReference>
<protein>
    <submittedName>
        <fullName evidence="1">Uncharacterized protein</fullName>
    </submittedName>
</protein>
<gene>
    <name evidence="1" type="ORF">kaaroe_90</name>
</gene>